<dbReference type="AlphaFoldDB" id="A0AAP2ACS9"/>
<protein>
    <submittedName>
        <fullName evidence="1">DUF4225 domain-containing protein</fullName>
    </submittedName>
</protein>
<accession>A0AAP2ACS9</accession>
<reference evidence="1" key="1">
    <citation type="submission" date="2020-12" db="EMBL/GenBank/DDBJ databases">
        <title>Draft genome sequence of Enterobacter spp., Lelliottia spp. and Serratia spp. isolated from drinking water reservoirs and lakes.</title>
        <authorList>
            <person name="Reitter C."/>
            <person name="Neuhaus K."/>
            <person name="Huegler M."/>
        </authorList>
    </citation>
    <scope>NUCLEOTIDE SEQUENCE</scope>
    <source>
        <strain evidence="1">TZW15</strain>
    </source>
</reference>
<proteinExistence type="predicted"/>
<dbReference type="Pfam" id="PF13988">
    <property type="entry name" value="DUF4225"/>
    <property type="match status" value="1"/>
</dbReference>
<dbReference type="Proteomes" id="UP000653275">
    <property type="component" value="Unassembled WGS sequence"/>
</dbReference>
<comment type="caution">
    <text evidence="1">The sequence shown here is derived from an EMBL/GenBank/DDBJ whole genome shotgun (WGS) entry which is preliminary data.</text>
</comment>
<name>A0AAP2ACS9_LELAM</name>
<organism evidence="1 2">
    <name type="scientific">Lelliottia amnigena</name>
    <name type="common">Enterobacter amnigenus</name>
    <dbReference type="NCBI Taxonomy" id="61646"/>
    <lineage>
        <taxon>Bacteria</taxon>
        <taxon>Pseudomonadati</taxon>
        <taxon>Pseudomonadota</taxon>
        <taxon>Gammaproteobacteria</taxon>
        <taxon>Enterobacterales</taxon>
        <taxon>Enterobacteriaceae</taxon>
        <taxon>Lelliottia</taxon>
    </lineage>
</organism>
<dbReference type="EMBL" id="JAENMS010000003">
    <property type="protein sequence ID" value="MBL5934196.1"/>
    <property type="molecule type" value="Genomic_DNA"/>
</dbReference>
<sequence length="266" mass="29391">MDIYTGSFTKRNENYFLVMARLEADALLHTAKRASYLVLKNYFNRGRFEHEIQNFCESQLAALKTAKNDTERKICVANLVQEKRFLEKQSAQVRTGSAKLHASVVVTQDHKGVWSYLIDGVGVVLGGLQVVGGVGLISTSLATGNVIGVVAGGFLILHGANSVYEGLDNITRHRSSSTGLVKGVYIQAAEFMGFKGSVGAIAFSLMDLTLSGYGMARWVLKPDAWRLFRYMNNDFIINIKMMPKTALAIEAYNDGWTIKSVLEKQH</sequence>
<dbReference type="RefSeq" id="WP_202665554.1">
    <property type="nucleotide sequence ID" value="NZ_JAENMR010000003.1"/>
</dbReference>
<gene>
    <name evidence="1" type="ORF">I7V27_06930</name>
</gene>
<evidence type="ECO:0000313" key="1">
    <source>
        <dbReference type="EMBL" id="MBL5934196.1"/>
    </source>
</evidence>
<dbReference type="InterPro" id="IPR025320">
    <property type="entry name" value="DUF4225"/>
</dbReference>
<evidence type="ECO:0000313" key="2">
    <source>
        <dbReference type="Proteomes" id="UP000653275"/>
    </source>
</evidence>